<organism evidence="1 2">
    <name type="scientific">Korarchaeum cryptofilum (strain OPF8)</name>
    <dbReference type="NCBI Taxonomy" id="374847"/>
    <lineage>
        <taxon>Archaea</taxon>
        <taxon>Thermoproteota</taxon>
        <taxon>Candidatus Korarchaeia</taxon>
        <taxon>Candidatus Korarchaeales</taxon>
        <taxon>Candidatus Korarchaeaceae</taxon>
        <taxon>Candidatus Korarchaeum</taxon>
    </lineage>
</organism>
<dbReference type="EMBL" id="CP000968">
    <property type="protein sequence ID" value="ACB07849.1"/>
    <property type="molecule type" value="Genomic_DNA"/>
</dbReference>
<accession>B1L5X0</accession>
<keyword evidence="2" id="KW-1185">Reference proteome</keyword>
<gene>
    <name evidence="1" type="ordered locus">Kcr_1103</name>
</gene>
<dbReference type="KEGG" id="kcr:Kcr_1103"/>
<dbReference type="InParanoid" id="B1L5X0"/>
<dbReference type="RefSeq" id="WP_012309746.1">
    <property type="nucleotide sequence ID" value="NC_010482.1"/>
</dbReference>
<evidence type="ECO:0008006" key="3">
    <source>
        <dbReference type="Google" id="ProtNLM"/>
    </source>
</evidence>
<evidence type="ECO:0000313" key="1">
    <source>
        <dbReference type="EMBL" id="ACB07849.1"/>
    </source>
</evidence>
<sequence length="175" mass="19153">MLIVGVMGSRKDVLMKPLIRAFTNRSYRVAAATQNRRVGVPDELKELAEAGSSLRIACSIDRVLISSNFPLRGLDDIIKPVSSLSPIEPDVIVLFGFEDILGREERVLKVITASSSHEAEQLLERLSKPVVGVYVERGDFEGGYKDLDVLIGAIIEEGIKRKLLQPSPLGAKLEG</sequence>
<reference evidence="1 2" key="1">
    <citation type="journal article" date="2008" name="Proc. Natl. Acad. Sci. U.S.A.">
        <title>A korarchaeal genome reveals new insights into the evolution of the Archaea.</title>
        <authorList>
            <person name="Elkins J.G."/>
            <person name="Podar M."/>
            <person name="Graham D.E."/>
            <person name="Makarova K.S."/>
            <person name="Wolf Y."/>
            <person name="Randau L."/>
            <person name="Hedlund B.P."/>
            <person name="Brochier-Armanet C."/>
            <person name="Kunin V."/>
            <person name="Anderson I."/>
            <person name="Lapidus A."/>
            <person name="Goltsman E."/>
            <person name="Barry K."/>
            <person name="Koonin E.V."/>
            <person name="Hugenholtz P."/>
            <person name="Kyrpides N."/>
            <person name="Wanner G."/>
            <person name="Richardson P."/>
            <person name="Keller M."/>
            <person name="Stetter K.O."/>
        </authorList>
    </citation>
    <scope>NUCLEOTIDE SEQUENCE [LARGE SCALE GENOMIC DNA]</scope>
    <source>
        <strain evidence="2">OPF8</strain>
    </source>
</reference>
<dbReference type="Gene3D" id="3.40.50.300">
    <property type="entry name" value="P-loop containing nucleotide triphosphate hydrolases"/>
    <property type="match status" value="1"/>
</dbReference>
<dbReference type="HOGENOM" id="CLU_1529209_0_0_2"/>
<dbReference type="Proteomes" id="UP000001686">
    <property type="component" value="Chromosome"/>
</dbReference>
<dbReference type="GeneID" id="6094380"/>
<evidence type="ECO:0000313" key="2">
    <source>
        <dbReference type="Proteomes" id="UP000001686"/>
    </source>
</evidence>
<dbReference type="InterPro" id="IPR027417">
    <property type="entry name" value="P-loop_NTPase"/>
</dbReference>
<dbReference type="AlphaFoldDB" id="B1L5X0"/>
<protein>
    <recommendedName>
        <fullName evidence="3">Molybdopterin-guanine dinucleotide biosynthesis protein B</fullName>
    </recommendedName>
</protein>
<proteinExistence type="predicted"/>
<name>B1L5X0_KORCO</name>
<dbReference type="STRING" id="374847.Kcr_1103"/>
<dbReference type="EnsemblBacteria" id="ACB07849">
    <property type="protein sequence ID" value="ACB07849"/>
    <property type="gene ID" value="Kcr_1103"/>
</dbReference>